<dbReference type="RefSeq" id="WP_089304585.1">
    <property type="nucleotide sequence ID" value="NZ_FZOO01000002.1"/>
</dbReference>
<dbReference type="InterPro" id="IPR001173">
    <property type="entry name" value="Glyco_trans_2-like"/>
</dbReference>
<protein>
    <submittedName>
        <fullName evidence="5">Glycosyl transferase family 2</fullName>
    </submittedName>
</protein>
<evidence type="ECO:0000256" key="1">
    <source>
        <dbReference type="ARBA" id="ARBA00006739"/>
    </source>
</evidence>
<proteinExistence type="inferred from homology"/>
<dbReference type="OrthoDB" id="3177103at2"/>
<dbReference type="EMBL" id="FZOO01000002">
    <property type="protein sequence ID" value="SNS18515.1"/>
    <property type="molecule type" value="Genomic_DNA"/>
</dbReference>
<keyword evidence="3 5" id="KW-0808">Transferase</keyword>
<keyword evidence="2" id="KW-0328">Glycosyltransferase</keyword>
<evidence type="ECO:0000256" key="3">
    <source>
        <dbReference type="ARBA" id="ARBA00022679"/>
    </source>
</evidence>
<dbReference type="SUPFAM" id="SSF53448">
    <property type="entry name" value="Nucleotide-diphospho-sugar transferases"/>
    <property type="match status" value="1"/>
</dbReference>
<dbReference type="InterPro" id="IPR050834">
    <property type="entry name" value="Glycosyltransf_2"/>
</dbReference>
<reference evidence="6" key="1">
    <citation type="submission" date="2017-06" db="EMBL/GenBank/DDBJ databases">
        <authorList>
            <person name="Varghese N."/>
            <person name="Submissions S."/>
        </authorList>
    </citation>
    <scope>NUCLEOTIDE SEQUENCE [LARGE SCALE GENOMIC DNA]</scope>
    <source>
        <strain evidence="6">DSM 46839</strain>
    </source>
</reference>
<accession>A0A239CE53</accession>
<comment type="similarity">
    <text evidence="1">Belongs to the glycosyltransferase 2 family.</text>
</comment>
<dbReference type="Pfam" id="PF00535">
    <property type="entry name" value="Glycos_transf_2"/>
    <property type="match status" value="1"/>
</dbReference>
<dbReference type="PANTHER" id="PTHR43685">
    <property type="entry name" value="GLYCOSYLTRANSFERASE"/>
    <property type="match status" value="1"/>
</dbReference>
<evidence type="ECO:0000313" key="5">
    <source>
        <dbReference type="EMBL" id="SNS18515.1"/>
    </source>
</evidence>
<dbReference type="InterPro" id="IPR029044">
    <property type="entry name" value="Nucleotide-diphossugar_trans"/>
</dbReference>
<evidence type="ECO:0000313" key="6">
    <source>
        <dbReference type="Proteomes" id="UP000198373"/>
    </source>
</evidence>
<gene>
    <name evidence="5" type="ORF">SAMN06893096_102400</name>
</gene>
<keyword evidence="6" id="KW-1185">Reference proteome</keyword>
<dbReference type="Proteomes" id="UP000198373">
    <property type="component" value="Unassembled WGS sequence"/>
</dbReference>
<feature type="domain" description="Glycosyltransferase 2-like" evidence="4">
    <location>
        <begin position="18"/>
        <end position="136"/>
    </location>
</feature>
<evidence type="ECO:0000259" key="4">
    <source>
        <dbReference type="Pfam" id="PF00535"/>
    </source>
</evidence>
<dbReference type="GO" id="GO:0016757">
    <property type="term" value="F:glycosyltransferase activity"/>
    <property type="evidence" value="ECO:0007669"/>
    <property type="project" value="UniProtKB-KW"/>
</dbReference>
<dbReference type="Gene3D" id="3.90.550.10">
    <property type="entry name" value="Spore Coat Polysaccharide Biosynthesis Protein SpsA, Chain A"/>
    <property type="match status" value="1"/>
</dbReference>
<organism evidence="5 6">
    <name type="scientific">Geodermatophilus pulveris</name>
    <dbReference type="NCBI Taxonomy" id="1564159"/>
    <lineage>
        <taxon>Bacteria</taxon>
        <taxon>Bacillati</taxon>
        <taxon>Actinomycetota</taxon>
        <taxon>Actinomycetes</taxon>
        <taxon>Geodermatophilales</taxon>
        <taxon>Geodermatophilaceae</taxon>
        <taxon>Geodermatophilus</taxon>
    </lineage>
</organism>
<name>A0A239CE53_9ACTN</name>
<dbReference type="CDD" id="cd00761">
    <property type="entry name" value="Glyco_tranf_GTA_type"/>
    <property type="match status" value="1"/>
</dbReference>
<dbReference type="PANTHER" id="PTHR43685:SF5">
    <property type="entry name" value="GLYCOSYLTRANSFERASE EPSE-RELATED"/>
    <property type="match status" value="1"/>
</dbReference>
<evidence type="ECO:0000256" key="2">
    <source>
        <dbReference type="ARBA" id="ARBA00022676"/>
    </source>
</evidence>
<dbReference type="AlphaFoldDB" id="A0A239CE53"/>
<sequence length="612" mass="66223">MSELASSRRGTSSAPVGVLLPVHDQAAFLPRAVESLLAQTVTDWTALVLDDGSPDPAEVAAVLAALPDPRVRGVRWADNRGLGATLNAGLDALDTPLVAHLPADDAWSPDHLAALLGALADPGVVLASSRLAGPADAGYAQLVQVAHRRTVDRWTERAELETDDLDRLMWDRLRARGRTADTGRVTCTWTRHPGQRSAALRESRDGGLNVFRSRYRVPGPLRFASSDGGDVDEVARYARFRSRAYPPSPDGLRVLVVGELAFNPERVLALAERGHRLTGLWTPDGLGDSTVGPLPFGHVPDLRRDDWRSAVRELAPDVVWAQLNWRAVPFAREVQRAFPGLPFVWTFKEAPQRSTLRGEWPLLADLVTGASASLFATEEERDWFALALAGRVDPARLGVLDGDLPKRDWLDAPPSPRLSDADGQAHTVVAGRPAGLDLPFVLELARRRVHVHLHGQVRAPGPTGSWTGWLDAALAAAPGFVHVHPPVGPQEWVSVLSRYDAGWLHRFDSANGGDLRRATWDDLNSPARLPVYLAAGLPVLQQASPGSLVAVERVLRRDGTGLPYRSADDVAGALAGELASRRGAAAALAARERHTFDAHADRLVELFRAVAR</sequence>